<comment type="similarity">
    <text evidence="1">Belongs to the peptidase C69 family. Secernin subfamily.</text>
</comment>
<evidence type="ECO:0000313" key="2">
    <source>
        <dbReference type="EMBL" id="KAK7494692.1"/>
    </source>
</evidence>
<dbReference type="EMBL" id="JACVVK020000081">
    <property type="protein sequence ID" value="KAK7494692.1"/>
    <property type="molecule type" value="Genomic_DNA"/>
</dbReference>
<gene>
    <name evidence="2" type="ORF">BaRGS_00014090</name>
</gene>
<proteinExistence type="inferred from homology"/>
<dbReference type="Gene3D" id="3.60.60.10">
    <property type="entry name" value="Penicillin V Acylase, Chain A"/>
    <property type="match status" value="1"/>
</dbReference>
<comment type="caution">
    <text evidence="2">The sequence shown here is derived from an EMBL/GenBank/DDBJ whole genome shotgun (WGS) entry which is preliminary data.</text>
</comment>
<sequence length="423" mass="45961">MSDLFVALPSVTSHGCVLFAKNADRPPSEVQEVIYCPPGDHDPGSKVKCTFVEVDQASHTHGVILSKAAWSWGAEMGANDQGVTGGTAAVWTALCHPGDHEEKLLGTDLVRLALERAGTAREAVDIVTSLLTKHGQGGACCEDPSYGQWTYHSSFLLADRTEAWLVETTGTLWVAKKIADGVCAVSSTLSIGTDYDLSSPGLKEAAESHGHWKAENGDVDFAKAFNATFEGLSLSEKQQPANRLQCGRALLQSKAKAGKITVSDMFDILRDKDSGINFSGELLTVGSQVSAVQPPGSKVPDIHWFTATPVPDLSVFKPFIFCKNPDIGKATISPSFSTEIKARSGSQTCADRRHLLYRMHEQGRELMESGSPQGKKLRDIMASLEKQCVKDIIDFLECFDESLMEEVPELFKDITDSEVKFYK</sequence>
<organism evidence="2 3">
    <name type="scientific">Batillaria attramentaria</name>
    <dbReference type="NCBI Taxonomy" id="370345"/>
    <lineage>
        <taxon>Eukaryota</taxon>
        <taxon>Metazoa</taxon>
        <taxon>Spiralia</taxon>
        <taxon>Lophotrochozoa</taxon>
        <taxon>Mollusca</taxon>
        <taxon>Gastropoda</taxon>
        <taxon>Caenogastropoda</taxon>
        <taxon>Sorbeoconcha</taxon>
        <taxon>Cerithioidea</taxon>
        <taxon>Batillariidae</taxon>
        <taxon>Batillaria</taxon>
    </lineage>
</organism>
<dbReference type="PANTHER" id="PTHR12994">
    <property type="entry name" value="SECERNIN"/>
    <property type="match status" value="1"/>
</dbReference>
<evidence type="ECO:0000313" key="3">
    <source>
        <dbReference type="Proteomes" id="UP001519460"/>
    </source>
</evidence>
<protein>
    <recommendedName>
        <fullName evidence="4">Secernin-2</fullName>
    </recommendedName>
</protein>
<evidence type="ECO:0000256" key="1">
    <source>
        <dbReference type="ARBA" id="ARBA00005705"/>
    </source>
</evidence>
<reference evidence="2 3" key="1">
    <citation type="journal article" date="2023" name="Sci. Data">
        <title>Genome assembly of the Korean intertidal mud-creeper Batillaria attramentaria.</title>
        <authorList>
            <person name="Patra A.K."/>
            <person name="Ho P.T."/>
            <person name="Jun S."/>
            <person name="Lee S.J."/>
            <person name="Kim Y."/>
            <person name="Won Y.J."/>
        </authorList>
    </citation>
    <scope>NUCLEOTIDE SEQUENCE [LARGE SCALE GENOMIC DNA]</scope>
    <source>
        <strain evidence="2">Wonlab-2016</strain>
    </source>
</reference>
<keyword evidence="3" id="KW-1185">Reference proteome</keyword>
<dbReference type="InterPro" id="IPR005322">
    <property type="entry name" value="Peptidase_C69"/>
</dbReference>
<accession>A0ABD0L5S3</accession>
<dbReference type="Pfam" id="PF03577">
    <property type="entry name" value="Peptidase_C69"/>
    <property type="match status" value="1"/>
</dbReference>
<dbReference type="Proteomes" id="UP001519460">
    <property type="component" value="Unassembled WGS sequence"/>
</dbReference>
<dbReference type="AlphaFoldDB" id="A0ABD0L5S3"/>
<name>A0ABD0L5S3_9CAEN</name>
<evidence type="ECO:0008006" key="4">
    <source>
        <dbReference type="Google" id="ProtNLM"/>
    </source>
</evidence>
<dbReference type="PANTHER" id="PTHR12994:SF17">
    <property type="entry name" value="LD30995P"/>
    <property type="match status" value="1"/>
</dbReference>